<reference evidence="4 5" key="1">
    <citation type="submission" date="2022-03" db="EMBL/GenBank/DDBJ databases">
        <authorList>
            <person name="Nunn A."/>
            <person name="Chopra R."/>
            <person name="Nunn A."/>
            <person name="Contreras Garrido A."/>
        </authorList>
    </citation>
    <scope>NUCLEOTIDE SEQUENCE [LARGE SCALE GENOMIC DNA]</scope>
</reference>
<feature type="transmembrane region" description="Helical" evidence="2">
    <location>
        <begin position="354"/>
        <end position="373"/>
    </location>
</feature>
<keyword evidence="2" id="KW-0472">Membrane</keyword>
<protein>
    <recommendedName>
        <fullName evidence="3">PGG domain-containing protein</fullName>
    </recommendedName>
</protein>
<accession>A0AAU9RJN8</accession>
<organism evidence="4 5">
    <name type="scientific">Thlaspi arvense</name>
    <name type="common">Field penny-cress</name>
    <dbReference type="NCBI Taxonomy" id="13288"/>
    <lineage>
        <taxon>Eukaryota</taxon>
        <taxon>Viridiplantae</taxon>
        <taxon>Streptophyta</taxon>
        <taxon>Embryophyta</taxon>
        <taxon>Tracheophyta</taxon>
        <taxon>Spermatophyta</taxon>
        <taxon>Magnoliopsida</taxon>
        <taxon>eudicotyledons</taxon>
        <taxon>Gunneridae</taxon>
        <taxon>Pentapetalae</taxon>
        <taxon>rosids</taxon>
        <taxon>malvids</taxon>
        <taxon>Brassicales</taxon>
        <taxon>Brassicaceae</taxon>
        <taxon>Thlaspideae</taxon>
        <taxon>Thlaspi</taxon>
    </lineage>
</organism>
<name>A0AAU9RJN8_THLAR</name>
<dbReference type="InterPro" id="IPR036770">
    <property type="entry name" value="Ankyrin_rpt-contain_sf"/>
</dbReference>
<keyword evidence="1" id="KW-0040">ANK repeat</keyword>
<dbReference type="PANTHER" id="PTHR24128">
    <property type="entry name" value="HOMEOBOX PROTEIN WARIAI"/>
    <property type="match status" value="1"/>
</dbReference>
<evidence type="ECO:0000313" key="5">
    <source>
        <dbReference type="Proteomes" id="UP000836841"/>
    </source>
</evidence>
<feature type="transmembrane region" description="Helical" evidence="2">
    <location>
        <begin position="380"/>
        <end position="402"/>
    </location>
</feature>
<dbReference type="PANTHER" id="PTHR24128:SF24">
    <property type="entry name" value="ANKYRIN REPEAT PROTEIN"/>
    <property type="match status" value="1"/>
</dbReference>
<evidence type="ECO:0000256" key="1">
    <source>
        <dbReference type="PROSITE-ProRule" id="PRU00023"/>
    </source>
</evidence>
<feature type="domain" description="PGG" evidence="3">
    <location>
        <begin position="253"/>
        <end position="293"/>
    </location>
</feature>
<keyword evidence="2" id="KW-1133">Transmembrane helix</keyword>
<dbReference type="SMART" id="SM00248">
    <property type="entry name" value="ANK"/>
    <property type="match status" value="3"/>
</dbReference>
<keyword evidence="5" id="KW-1185">Reference proteome</keyword>
<dbReference type="AlphaFoldDB" id="A0AAU9RJN8"/>
<dbReference type="SUPFAM" id="SSF48403">
    <property type="entry name" value="Ankyrin repeat"/>
    <property type="match status" value="1"/>
</dbReference>
<evidence type="ECO:0000313" key="4">
    <source>
        <dbReference type="EMBL" id="CAH2041500.1"/>
    </source>
</evidence>
<dbReference type="InterPro" id="IPR002110">
    <property type="entry name" value="Ankyrin_rpt"/>
</dbReference>
<sequence length="463" mass="50987">MLYRIQNIPFVDTPLHKAVSTNHPPGEDLLAKRIDFAMEIISLKASFANGLSPLHLAVQSRQSEIVMRLVAFDKELVRLKGRGGATPLHLAAAQDDDCHLLARFLFDCPESINDRTVHDETALHIAVKKSNVTAVEVPLGWIRKTNNTGVLNRKDKDGNTVLHLAVSNLQPKARINKDEVNKEGDTALDVAEGLPQGEGSSKIKKILRDARASKSSTLPSAEYRHVDYLKSPEQFVEIVFKSIILGGRYLSTERRNLILVVAVLIATSTFQAILQPPGGLLDHGDNNGNGNLLTNGTVINATMSTGFPANITHMNATISTTATTSSNATNHVDRVLFKRRKGKDITYGNFFSTFYLMNTLVFLASTTVIIIALQPQPFLIFWTLLLSLAFLMVSYGFAFMAISPSYSYALATLLVSYAISSVVYAFKIIIYHIEASARAGVKYTGMTRLQMKRLQMLASLLNH</sequence>
<dbReference type="InterPro" id="IPR026961">
    <property type="entry name" value="PGG_dom"/>
</dbReference>
<dbReference type="PROSITE" id="PS50297">
    <property type="entry name" value="ANK_REP_REGION"/>
    <property type="match status" value="1"/>
</dbReference>
<comment type="caution">
    <text evidence="4">The sequence shown here is derived from an EMBL/GenBank/DDBJ whole genome shotgun (WGS) entry which is preliminary data.</text>
</comment>
<dbReference type="PROSITE" id="PS50088">
    <property type="entry name" value="ANK_REPEAT"/>
    <property type="match status" value="1"/>
</dbReference>
<dbReference type="Gene3D" id="1.25.40.20">
    <property type="entry name" value="Ankyrin repeat-containing domain"/>
    <property type="match status" value="1"/>
</dbReference>
<dbReference type="Pfam" id="PF13962">
    <property type="entry name" value="PGG"/>
    <property type="match status" value="1"/>
</dbReference>
<feature type="transmembrane region" description="Helical" evidence="2">
    <location>
        <begin position="408"/>
        <end position="430"/>
    </location>
</feature>
<dbReference type="Proteomes" id="UP000836841">
    <property type="component" value="Unassembled WGS sequence"/>
</dbReference>
<feature type="transmembrane region" description="Helical" evidence="2">
    <location>
        <begin position="257"/>
        <end position="274"/>
    </location>
</feature>
<feature type="repeat" description="ANK" evidence="1">
    <location>
        <begin position="49"/>
        <end position="70"/>
    </location>
</feature>
<keyword evidence="2" id="KW-0812">Transmembrane</keyword>
<proteinExistence type="predicted"/>
<dbReference type="EMBL" id="CAJVSB020000101">
    <property type="protein sequence ID" value="CAH2041500.1"/>
    <property type="molecule type" value="Genomic_DNA"/>
</dbReference>
<dbReference type="Pfam" id="PF12796">
    <property type="entry name" value="Ank_2"/>
    <property type="match status" value="1"/>
</dbReference>
<evidence type="ECO:0000256" key="2">
    <source>
        <dbReference type="SAM" id="Phobius"/>
    </source>
</evidence>
<evidence type="ECO:0000259" key="3">
    <source>
        <dbReference type="Pfam" id="PF13962"/>
    </source>
</evidence>
<gene>
    <name evidence="4" type="ORF">TAV2_LOCUS4465</name>
</gene>